<dbReference type="PANTHER" id="PTHR34821">
    <property type="entry name" value="INNER MEMBRANE PROTEIN YDCZ"/>
    <property type="match status" value="1"/>
</dbReference>
<protein>
    <submittedName>
        <fullName evidence="2">Transporter family-2 protein</fullName>
    </submittedName>
</protein>
<dbReference type="PANTHER" id="PTHR34821:SF2">
    <property type="entry name" value="INNER MEMBRANE PROTEIN YDCZ"/>
    <property type="match status" value="1"/>
</dbReference>
<proteinExistence type="predicted"/>
<comment type="caution">
    <text evidence="2">The sequence shown here is derived from an EMBL/GenBank/DDBJ whole genome shotgun (WGS) entry which is preliminary data.</text>
</comment>
<dbReference type="Proteomes" id="UP000316083">
    <property type="component" value="Unassembled WGS sequence"/>
</dbReference>
<keyword evidence="1" id="KW-1133">Transmembrane helix</keyword>
<evidence type="ECO:0000256" key="1">
    <source>
        <dbReference type="SAM" id="Phobius"/>
    </source>
</evidence>
<evidence type="ECO:0000313" key="3">
    <source>
        <dbReference type="Proteomes" id="UP000316083"/>
    </source>
</evidence>
<evidence type="ECO:0000313" key="2">
    <source>
        <dbReference type="EMBL" id="TWA74826.1"/>
    </source>
</evidence>
<sequence>MSIAVSAVSYLLVVGAGVSVALQQVLNANLRADLGSPWWAGFVSYVVGMLAMLAVALLAPGPRLAEAVGGVGSWVTWTGGLFGALFIGTAILMVPRLGAATVLALIVVGQMLGSLAFDHVGLLGLPQQPVSPTRLAGAASLILGVVLIRL</sequence>
<dbReference type="EMBL" id="VITF01000001">
    <property type="protein sequence ID" value="TWA74826.1"/>
    <property type="molecule type" value="Genomic_DNA"/>
</dbReference>
<keyword evidence="1" id="KW-0472">Membrane</keyword>
<dbReference type="Pfam" id="PF04657">
    <property type="entry name" value="DMT_YdcZ"/>
    <property type="match status" value="1"/>
</dbReference>
<dbReference type="AlphaFoldDB" id="A0A560BQF2"/>
<organism evidence="2 3">
    <name type="scientific">Azospirillum brasilense</name>
    <dbReference type="NCBI Taxonomy" id="192"/>
    <lineage>
        <taxon>Bacteria</taxon>
        <taxon>Pseudomonadati</taxon>
        <taxon>Pseudomonadota</taxon>
        <taxon>Alphaproteobacteria</taxon>
        <taxon>Rhodospirillales</taxon>
        <taxon>Azospirillaceae</taxon>
        <taxon>Azospirillum</taxon>
    </lineage>
</organism>
<gene>
    <name evidence="2" type="ORF">FBZ82_101845</name>
</gene>
<feature type="transmembrane region" description="Helical" evidence="1">
    <location>
        <begin position="37"/>
        <end position="59"/>
    </location>
</feature>
<reference evidence="2 3" key="1">
    <citation type="submission" date="2019-06" db="EMBL/GenBank/DDBJ databases">
        <title>Genomic Encyclopedia of Type Strains, Phase IV (KMG-V): Genome sequencing to study the core and pangenomes of soil and plant-associated prokaryotes.</title>
        <authorList>
            <person name="Whitman W."/>
        </authorList>
    </citation>
    <scope>NUCLEOTIDE SEQUENCE [LARGE SCALE GENOMIC DNA]</scope>
    <source>
        <strain evidence="2 3">BR 11796</strain>
    </source>
</reference>
<name>A0A560BQF2_AZOBR</name>
<accession>A0A560BQF2</accession>
<feature type="transmembrane region" description="Helical" evidence="1">
    <location>
        <begin position="71"/>
        <end position="91"/>
    </location>
</feature>
<dbReference type="InterPro" id="IPR006750">
    <property type="entry name" value="YdcZ"/>
</dbReference>
<dbReference type="RefSeq" id="WP_145672782.1">
    <property type="nucleotide sequence ID" value="NZ_VITF01000001.1"/>
</dbReference>
<keyword evidence="1" id="KW-0812">Transmembrane</keyword>
<dbReference type="GO" id="GO:0005886">
    <property type="term" value="C:plasma membrane"/>
    <property type="evidence" value="ECO:0007669"/>
    <property type="project" value="TreeGrafter"/>
</dbReference>
<feature type="transmembrane region" description="Helical" evidence="1">
    <location>
        <begin position="97"/>
        <end position="117"/>
    </location>
</feature>